<comment type="caution">
    <text evidence="5">The sequence shown here is derived from an EMBL/GenBank/DDBJ whole genome shotgun (WGS) entry which is preliminary data.</text>
</comment>
<dbReference type="GO" id="GO:0003700">
    <property type="term" value="F:DNA-binding transcription factor activity"/>
    <property type="evidence" value="ECO:0007669"/>
    <property type="project" value="InterPro"/>
</dbReference>
<dbReference type="Gene3D" id="3.40.1410.10">
    <property type="entry name" value="Chorismate lyase-like"/>
    <property type="match status" value="1"/>
</dbReference>
<dbReference type="PRINTS" id="PR00037">
    <property type="entry name" value="HTHLACR"/>
</dbReference>
<dbReference type="GO" id="GO:0003677">
    <property type="term" value="F:DNA binding"/>
    <property type="evidence" value="ECO:0007669"/>
    <property type="project" value="UniProtKB-KW"/>
</dbReference>
<evidence type="ECO:0000256" key="1">
    <source>
        <dbReference type="ARBA" id="ARBA00023015"/>
    </source>
</evidence>
<dbReference type="OrthoDB" id="457376at2"/>
<proteinExistence type="predicted"/>
<reference evidence="6" key="1">
    <citation type="submission" date="2016-07" db="EMBL/GenBank/DDBJ databases">
        <authorList>
            <person name="Florea S."/>
            <person name="Webb J.S."/>
            <person name="Jaromczyk J."/>
            <person name="Schardl C.L."/>
        </authorList>
    </citation>
    <scope>NUCLEOTIDE SEQUENCE [LARGE SCALE GENOMIC DNA]</scope>
    <source>
        <strain evidence="6">Z6</strain>
    </source>
</reference>
<dbReference type="InterPro" id="IPR001034">
    <property type="entry name" value="DeoR_HTH"/>
</dbReference>
<dbReference type="EMBL" id="LWDV01000007">
    <property type="protein sequence ID" value="OCL27727.1"/>
    <property type="molecule type" value="Genomic_DNA"/>
</dbReference>
<dbReference type="InterPro" id="IPR050679">
    <property type="entry name" value="Bact_HTH_transcr_reg"/>
</dbReference>
<dbReference type="GO" id="GO:0045892">
    <property type="term" value="P:negative regulation of DNA-templated transcription"/>
    <property type="evidence" value="ECO:0007669"/>
    <property type="project" value="TreeGrafter"/>
</dbReference>
<keyword evidence="2" id="KW-0238">DNA-binding</keyword>
<evidence type="ECO:0000313" key="5">
    <source>
        <dbReference type="EMBL" id="OCL27727.1"/>
    </source>
</evidence>
<dbReference type="AlphaFoldDB" id="A0A1C0ABI1"/>
<evidence type="ECO:0000259" key="4">
    <source>
        <dbReference type="PROSITE" id="PS50949"/>
    </source>
</evidence>
<dbReference type="Pfam" id="PF00392">
    <property type="entry name" value="GntR"/>
    <property type="match status" value="1"/>
</dbReference>
<dbReference type="SUPFAM" id="SSF64288">
    <property type="entry name" value="Chorismate lyase-like"/>
    <property type="match status" value="1"/>
</dbReference>
<protein>
    <submittedName>
        <fullName evidence="5">Transcriptional regulator</fullName>
    </submittedName>
</protein>
<dbReference type="PRINTS" id="PR00035">
    <property type="entry name" value="HTHGNTR"/>
</dbReference>
<dbReference type="SUPFAM" id="SSF46785">
    <property type="entry name" value="Winged helix' DNA-binding domain"/>
    <property type="match status" value="1"/>
</dbReference>
<keyword evidence="6" id="KW-1185">Reference proteome</keyword>
<dbReference type="InterPro" id="IPR011663">
    <property type="entry name" value="UTRA"/>
</dbReference>
<evidence type="ECO:0000313" key="6">
    <source>
        <dbReference type="Proteomes" id="UP000093514"/>
    </source>
</evidence>
<dbReference type="Pfam" id="PF07702">
    <property type="entry name" value="UTRA"/>
    <property type="match status" value="1"/>
</dbReference>
<dbReference type="InterPro" id="IPR036388">
    <property type="entry name" value="WH-like_DNA-bd_sf"/>
</dbReference>
<dbReference type="Proteomes" id="UP000093514">
    <property type="component" value="Unassembled WGS sequence"/>
</dbReference>
<organism evidence="5 6">
    <name type="scientific">Orenia metallireducens</name>
    <dbReference type="NCBI Taxonomy" id="1413210"/>
    <lineage>
        <taxon>Bacteria</taxon>
        <taxon>Bacillati</taxon>
        <taxon>Bacillota</taxon>
        <taxon>Clostridia</taxon>
        <taxon>Halanaerobiales</taxon>
        <taxon>Halobacteroidaceae</taxon>
        <taxon>Orenia</taxon>
    </lineage>
</organism>
<reference evidence="5 6" key="2">
    <citation type="submission" date="2016-08" db="EMBL/GenBank/DDBJ databases">
        <title>Orenia metallireducens sp. nov. strain Z6, a Novel Metal-reducing Firmicute from the Deep Subsurface.</title>
        <authorList>
            <person name="Maxim B.I."/>
            <person name="Kenneth K."/>
            <person name="Flynn T.M."/>
            <person name="Oloughlin E.J."/>
            <person name="Locke R.A."/>
            <person name="Weber J.R."/>
            <person name="Egan S.M."/>
            <person name="Mackie R.I."/>
            <person name="Cann I.K."/>
        </authorList>
    </citation>
    <scope>NUCLEOTIDE SEQUENCE [LARGE SCALE GENOMIC DNA]</scope>
    <source>
        <strain evidence="5 6">Z6</strain>
    </source>
</reference>
<accession>A0A1C0ABI1</accession>
<dbReference type="InterPro" id="IPR036390">
    <property type="entry name" value="WH_DNA-bd_sf"/>
</dbReference>
<dbReference type="SMART" id="SM00345">
    <property type="entry name" value="HTH_GNTR"/>
    <property type="match status" value="1"/>
</dbReference>
<dbReference type="FunFam" id="1.10.10.10:FF:000079">
    <property type="entry name" value="GntR family transcriptional regulator"/>
    <property type="match status" value="1"/>
</dbReference>
<feature type="domain" description="HTH gntR-type" evidence="4">
    <location>
        <begin position="9"/>
        <end position="77"/>
    </location>
</feature>
<sequence length="240" mass="27766">MKLDEHSPIPLYYQLENIIREKVEKGDYAVEEQIPSERELSDIFKLSRMTVRRALNELVEEGILYRKRGQGTFVARKKIESVPELMGFNEHIKARGMKPENKVIEQRVIPCSKLIAEKLEIEEGTKVIFTNRLRLADGEPLAIEKSYIPYEMCPVVLEVDLSEGSIYECLKQSGYKPTEAIDEVEATLSDEDLSQILNIEVGQPVLKRERKTFSSKKVVEFSFNFYRGDRYTIINKKKSL</sequence>
<dbReference type="PANTHER" id="PTHR44846">
    <property type="entry name" value="MANNOSYL-D-GLYCERATE TRANSPORT/METABOLISM SYSTEM REPRESSOR MNGR-RELATED"/>
    <property type="match status" value="1"/>
</dbReference>
<dbReference type="RefSeq" id="WP_068715759.1">
    <property type="nucleotide sequence ID" value="NZ_LWDV01000007.1"/>
</dbReference>
<dbReference type="SMART" id="SM00866">
    <property type="entry name" value="UTRA"/>
    <property type="match status" value="1"/>
</dbReference>
<gene>
    <name evidence="5" type="ORF">U472_04025</name>
</gene>
<dbReference type="InterPro" id="IPR028978">
    <property type="entry name" value="Chorismate_lyase_/UTRA_dom_sf"/>
</dbReference>
<evidence type="ECO:0000256" key="3">
    <source>
        <dbReference type="ARBA" id="ARBA00023163"/>
    </source>
</evidence>
<dbReference type="PROSITE" id="PS50949">
    <property type="entry name" value="HTH_GNTR"/>
    <property type="match status" value="1"/>
</dbReference>
<name>A0A1C0ABI1_9FIRM</name>
<dbReference type="InterPro" id="IPR000524">
    <property type="entry name" value="Tscrpt_reg_HTH_GntR"/>
</dbReference>
<dbReference type="CDD" id="cd07377">
    <property type="entry name" value="WHTH_GntR"/>
    <property type="match status" value="1"/>
</dbReference>
<keyword evidence="3" id="KW-0804">Transcription</keyword>
<dbReference type="PANTHER" id="PTHR44846:SF1">
    <property type="entry name" value="MANNOSYL-D-GLYCERATE TRANSPORT_METABOLISM SYSTEM REPRESSOR MNGR-RELATED"/>
    <property type="match status" value="1"/>
</dbReference>
<keyword evidence="1" id="KW-0805">Transcription regulation</keyword>
<dbReference type="Gene3D" id="1.10.10.10">
    <property type="entry name" value="Winged helix-like DNA-binding domain superfamily/Winged helix DNA-binding domain"/>
    <property type="match status" value="1"/>
</dbReference>
<evidence type="ECO:0000256" key="2">
    <source>
        <dbReference type="ARBA" id="ARBA00023125"/>
    </source>
</evidence>